<reference evidence="1" key="1">
    <citation type="submission" date="2014-09" db="EMBL/GenBank/DDBJ databases">
        <authorList>
            <person name="Magalhaes I.L.F."/>
            <person name="Oliveira U."/>
            <person name="Santos F.R."/>
            <person name="Vidigal T.H.D.A."/>
            <person name="Brescovit A.D."/>
            <person name="Santos A.J."/>
        </authorList>
    </citation>
    <scope>NUCLEOTIDE SEQUENCE</scope>
    <source>
        <tissue evidence="1">Shoot tissue taken approximately 20 cm above the soil surface</tissue>
    </source>
</reference>
<dbReference type="EMBL" id="GBRH01246634">
    <property type="protein sequence ID" value="JAD51261.1"/>
    <property type="molecule type" value="Transcribed_RNA"/>
</dbReference>
<name>A0A0A9AJC7_ARUDO</name>
<sequence>MAIKGLHRCKVHATSDQRMYNL</sequence>
<organism evidence="1">
    <name type="scientific">Arundo donax</name>
    <name type="common">Giant reed</name>
    <name type="synonym">Donax arundinaceus</name>
    <dbReference type="NCBI Taxonomy" id="35708"/>
    <lineage>
        <taxon>Eukaryota</taxon>
        <taxon>Viridiplantae</taxon>
        <taxon>Streptophyta</taxon>
        <taxon>Embryophyta</taxon>
        <taxon>Tracheophyta</taxon>
        <taxon>Spermatophyta</taxon>
        <taxon>Magnoliopsida</taxon>
        <taxon>Liliopsida</taxon>
        <taxon>Poales</taxon>
        <taxon>Poaceae</taxon>
        <taxon>PACMAD clade</taxon>
        <taxon>Arundinoideae</taxon>
        <taxon>Arundineae</taxon>
        <taxon>Arundo</taxon>
    </lineage>
</organism>
<proteinExistence type="predicted"/>
<accession>A0A0A9AJC7</accession>
<evidence type="ECO:0000313" key="1">
    <source>
        <dbReference type="EMBL" id="JAD51261.1"/>
    </source>
</evidence>
<reference evidence="1" key="2">
    <citation type="journal article" date="2015" name="Data Brief">
        <title>Shoot transcriptome of the giant reed, Arundo donax.</title>
        <authorList>
            <person name="Barrero R.A."/>
            <person name="Guerrero F.D."/>
            <person name="Moolhuijzen P."/>
            <person name="Goolsby J.A."/>
            <person name="Tidwell J."/>
            <person name="Bellgard S.E."/>
            <person name="Bellgard M.I."/>
        </authorList>
    </citation>
    <scope>NUCLEOTIDE SEQUENCE</scope>
    <source>
        <tissue evidence="1">Shoot tissue taken approximately 20 cm above the soil surface</tissue>
    </source>
</reference>
<protein>
    <submittedName>
        <fullName evidence="1">Uncharacterized protein</fullName>
    </submittedName>
</protein>
<dbReference type="AlphaFoldDB" id="A0A0A9AJC7"/>